<protein>
    <submittedName>
        <fullName evidence="2">Uncharacterized protein</fullName>
    </submittedName>
</protein>
<reference evidence="2 3" key="1">
    <citation type="submission" date="2014-04" db="EMBL/GenBank/DDBJ databases">
        <authorList>
            <person name="Hornung B.V."/>
        </authorList>
    </citation>
    <scope>NUCLEOTIDE SEQUENCE [LARGE SCALE GENOMIC DNA]</scope>
    <source>
        <strain evidence="2 3">CRIB</strain>
    </source>
</reference>
<name>A0A1V1I1I4_9FIRM</name>
<dbReference type="AlphaFoldDB" id="A0A1V1I1I4"/>
<feature type="signal peptide" evidence="1">
    <location>
        <begin position="1"/>
        <end position="23"/>
    </location>
</feature>
<keyword evidence="1" id="KW-0732">Signal</keyword>
<feature type="chain" id="PRO_5011984946" evidence="1">
    <location>
        <begin position="24"/>
        <end position="124"/>
    </location>
</feature>
<dbReference type="EMBL" id="LN555523">
    <property type="protein sequence ID" value="CED94101.1"/>
    <property type="molecule type" value="Genomic_DNA"/>
</dbReference>
<dbReference type="GeneID" id="82205527"/>
<dbReference type="RefSeq" id="WP_180701647.1">
    <property type="nucleotide sequence ID" value="NZ_CAOJQT010000057.1"/>
</dbReference>
<evidence type="ECO:0000313" key="3">
    <source>
        <dbReference type="Proteomes" id="UP000245622"/>
    </source>
</evidence>
<proteinExistence type="predicted"/>
<dbReference type="Proteomes" id="UP000245622">
    <property type="component" value="Chromosome 1"/>
</dbReference>
<dbReference type="KEGG" id="ril:CRIB_1494"/>
<sequence length="124" mass="14099">MKKVFSIILLLMIIFISSNTATAIQPPHYTNIFSQGLYLVSEENGSLKPGKYEFSLITPNVVSYVYVIDKNNIQRFSKRYNSENIENKGKNDVSLFTGGTLLEGDTVIIYGKGEMYFNRIENQN</sequence>
<gene>
    <name evidence="2" type="ORF">CRIB_1494</name>
</gene>
<organism evidence="2 3">
    <name type="scientific">Romboutsia ilealis</name>
    <dbReference type="NCBI Taxonomy" id="1115758"/>
    <lineage>
        <taxon>Bacteria</taxon>
        <taxon>Bacillati</taxon>
        <taxon>Bacillota</taxon>
        <taxon>Clostridia</taxon>
        <taxon>Peptostreptococcales</taxon>
        <taxon>Peptostreptococcaceae</taxon>
        <taxon>Romboutsia</taxon>
    </lineage>
</organism>
<evidence type="ECO:0000256" key="1">
    <source>
        <dbReference type="SAM" id="SignalP"/>
    </source>
</evidence>
<evidence type="ECO:0000313" key="2">
    <source>
        <dbReference type="EMBL" id="CED94101.1"/>
    </source>
</evidence>
<keyword evidence="3" id="KW-1185">Reference proteome</keyword>
<accession>A0A1V1I1I4</accession>